<dbReference type="AlphaFoldDB" id="A0A1H8HS10"/>
<evidence type="ECO:0000259" key="2">
    <source>
        <dbReference type="PROSITE" id="PS50983"/>
    </source>
</evidence>
<dbReference type="PANTHER" id="PTHR30535">
    <property type="entry name" value="VITAMIN B12-BINDING PROTEIN"/>
    <property type="match status" value="1"/>
</dbReference>
<accession>A0A1H8HS10</accession>
<sequence length="293" mass="29432">MTPLARLAAASAGLLSVLALPALADSHPDASRVLSLGGSVTEIVYALGQQDRLIGRDTTSSFPAEVQALPDVGYVRALSPEGVLSVQPDLILAEEGAGPPEAIAVLKEAGIPLETIPEGHDADGLAAKVEAVAEALGVADAAGPVIDSLRADLDKVTEVNRAAGEKKRVMFVLSLQGGRVMAGGEGSGGGAIIELAGAENAVSGITGYKPLTDEAITAAAPDVIVMMSRGDPEADSGHGGSLAQLAGMPALATTPAVRDGRVITMDGLLLLGFGPRTGQAALQLHDAIYGENG</sequence>
<protein>
    <submittedName>
        <fullName evidence="3">Iron complex transport system substrate-binding protein</fullName>
    </submittedName>
</protein>
<dbReference type="Proteomes" id="UP000199054">
    <property type="component" value="Unassembled WGS sequence"/>
</dbReference>
<feature type="signal peptide" evidence="1">
    <location>
        <begin position="1"/>
        <end position="24"/>
    </location>
</feature>
<evidence type="ECO:0000313" key="3">
    <source>
        <dbReference type="EMBL" id="SEN58901.1"/>
    </source>
</evidence>
<dbReference type="InterPro" id="IPR050902">
    <property type="entry name" value="ABC_Transporter_SBP"/>
</dbReference>
<dbReference type="OrthoDB" id="9797736at2"/>
<name>A0A1H8HS10_9RHOB</name>
<dbReference type="InterPro" id="IPR002491">
    <property type="entry name" value="ABC_transptr_periplasmic_BD"/>
</dbReference>
<evidence type="ECO:0000313" key="4">
    <source>
        <dbReference type="Proteomes" id="UP000199054"/>
    </source>
</evidence>
<evidence type="ECO:0000256" key="1">
    <source>
        <dbReference type="SAM" id="SignalP"/>
    </source>
</evidence>
<organism evidence="3 4">
    <name type="scientific">Paracoccus alcaliphilus</name>
    <dbReference type="NCBI Taxonomy" id="34002"/>
    <lineage>
        <taxon>Bacteria</taxon>
        <taxon>Pseudomonadati</taxon>
        <taxon>Pseudomonadota</taxon>
        <taxon>Alphaproteobacteria</taxon>
        <taxon>Rhodobacterales</taxon>
        <taxon>Paracoccaceae</taxon>
        <taxon>Paracoccus</taxon>
    </lineage>
</organism>
<dbReference type="Gene3D" id="3.40.50.1980">
    <property type="entry name" value="Nitrogenase molybdenum iron protein domain"/>
    <property type="match status" value="2"/>
</dbReference>
<keyword evidence="1" id="KW-0732">Signal</keyword>
<dbReference type="PROSITE" id="PS50983">
    <property type="entry name" value="FE_B12_PBP"/>
    <property type="match status" value="1"/>
</dbReference>
<reference evidence="3 4" key="1">
    <citation type="submission" date="2016-10" db="EMBL/GenBank/DDBJ databases">
        <authorList>
            <person name="de Groot N.N."/>
        </authorList>
    </citation>
    <scope>NUCLEOTIDE SEQUENCE [LARGE SCALE GENOMIC DNA]</scope>
    <source>
        <strain evidence="3 4">DSM 8512</strain>
    </source>
</reference>
<dbReference type="Pfam" id="PF01497">
    <property type="entry name" value="Peripla_BP_2"/>
    <property type="match status" value="1"/>
</dbReference>
<gene>
    <name evidence="3" type="ORF">SAMN04489859_101067</name>
</gene>
<dbReference type="STRING" id="34002.SAMN04489859_101067"/>
<dbReference type="SUPFAM" id="SSF53807">
    <property type="entry name" value="Helical backbone' metal receptor"/>
    <property type="match status" value="1"/>
</dbReference>
<feature type="domain" description="Fe/B12 periplasmic-binding" evidence="2">
    <location>
        <begin position="32"/>
        <end position="292"/>
    </location>
</feature>
<dbReference type="PANTHER" id="PTHR30535:SF4">
    <property type="entry name" value="HEMIN-BINDING PERIPLASMIC PROTEIN HMUT"/>
    <property type="match status" value="1"/>
</dbReference>
<keyword evidence="4" id="KW-1185">Reference proteome</keyword>
<dbReference type="EMBL" id="FODE01000010">
    <property type="protein sequence ID" value="SEN58901.1"/>
    <property type="molecule type" value="Genomic_DNA"/>
</dbReference>
<dbReference type="RefSeq" id="WP_090611552.1">
    <property type="nucleotide sequence ID" value="NZ_CP067124.1"/>
</dbReference>
<proteinExistence type="predicted"/>
<feature type="chain" id="PRO_5011548293" evidence="1">
    <location>
        <begin position="25"/>
        <end position="293"/>
    </location>
</feature>